<dbReference type="eggNOG" id="COG3637">
    <property type="taxonomic scope" value="Bacteria"/>
</dbReference>
<dbReference type="InterPro" id="IPR011250">
    <property type="entry name" value="OMP/PagP_B-barrel"/>
</dbReference>
<sequence length="182" mass="19615">MKKTTLLLSTLIACAMGMSAAQATQTVSLGYAQAKVEDFKDLKGVTAKYHYQGDSALGIIGSFTYLSGKKDYNQRAIGFSSHESDDVKYYSLMAGPSYQLNDIVSVYGLAGLGHAKVDNSRHYTSSSVSGSESYSESKTKFAYGAGIQITPAANWAIDIGYEGTKIYEARVNGFNIGVGYRF</sequence>
<dbReference type="SUPFAM" id="SSF56925">
    <property type="entry name" value="OMPA-like"/>
    <property type="match status" value="1"/>
</dbReference>
<dbReference type="OMA" id="NIRGVNA"/>
<reference evidence="13" key="4">
    <citation type="submission" date="2023-07" db="EMBL/GenBank/DDBJ databases">
        <title>Identification of Pectobacterium versatile causing blackleg of potato from New York State with a whole genome sequencing approach.</title>
        <authorList>
            <person name="Ma X."/>
            <person name="Swingle B."/>
        </authorList>
    </citation>
    <scope>NUCLEOTIDE SEQUENCE [LARGE SCALE GENOMIC DNA]</scope>
    <source>
        <strain evidence="13">NY1588A</strain>
    </source>
</reference>
<evidence type="ECO:0000256" key="3">
    <source>
        <dbReference type="ARBA" id="ARBA00022692"/>
    </source>
</evidence>
<comment type="subcellular location">
    <subcellularLocation>
        <location evidence="1">Cell outer membrane</location>
        <topology evidence="1">Multi-pass membrane protein</topology>
    </subcellularLocation>
</comment>
<dbReference type="Pfam" id="PF13505">
    <property type="entry name" value="OMP_b-brl"/>
    <property type="match status" value="1"/>
</dbReference>
<evidence type="ECO:0000313" key="8">
    <source>
        <dbReference type="EMBL" id="AFI92716.1"/>
    </source>
</evidence>
<dbReference type="GO" id="GO:0016020">
    <property type="term" value="C:membrane"/>
    <property type="evidence" value="ECO:0007669"/>
    <property type="project" value="UniProtKB-SubCell"/>
</dbReference>
<evidence type="ECO:0000256" key="1">
    <source>
        <dbReference type="ARBA" id="ARBA00004571"/>
    </source>
</evidence>
<dbReference type="PRINTS" id="PR00316">
    <property type="entry name" value="ENTEROVIROMP"/>
</dbReference>
<gene>
    <name evidence="8" type="ordered locus">W5S_4670</name>
    <name evidence="10" type="ORF">C5E00_17340</name>
    <name evidence="9" type="ORF">F6Q06_15210</name>
</gene>
<dbReference type="GeneID" id="45851552"/>
<feature type="chain" id="PRO_5044543151" evidence="6">
    <location>
        <begin position="24"/>
        <end position="182"/>
    </location>
</feature>
<dbReference type="PATRIC" id="fig|1166016.3.peg.4732"/>
<organism evidence="8 11">
    <name type="scientific">Pectobacterium parmentieri</name>
    <dbReference type="NCBI Taxonomy" id="1905730"/>
    <lineage>
        <taxon>Bacteria</taxon>
        <taxon>Pseudomonadati</taxon>
        <taxon>Pseudomonadota</taxon>
        <taxon>Gammaproteobacteria</taxon>
        <taxon>Enterobacterales</taxon>
        <taxon>Pectobacteriaceae</taxon>
        <taxon>Pectobacterium</taxon>
    </lineage>
</organism>
<keyword evidence="2" id="KW-1134">Transmembrane beta strand</keyword>
<evidence type="ECO:0000256" key="5">
    <source>
        <dbReference type="ARBA" id="ARBA00023136"/>
    </source>
</evidence>
<evidence type="ECO:0000256" key="4">
    <source>
        <dbReference type="ARBA" id="ARBA00022729"/>
    </source>
</evidence>
<dbReference type="PANTHER" id="PTHR35892:SF2">
    <property type="entry name" value="OUTER MEMBRANE PROTEIN PAGN"/>
    <property type="match status" value="1"/>
</dbReference>
<evidence type="ECO:0000313" key="9">
    <source>
        <dbReference type="EMBL" id="MBI0555822.1"/>
    </source>
</evidence>
<dbReference type="Proteomes" id="UP001194579">
    <property type="component" value="Unassembled WGS sequence"/>
</dbReference>
<reference evidence="10 12" key="3">
    <citation type="journal article" date="2018" name="BMC Genomics">
        <title>High genomic variability in the plant pathogenic bacterium Pectobacterium parmentieri deciphered from de novo assembled complete genomes.</title>
        <authorList>
            <person name="Zoledowska S."/>
            <person name="Motyka-Pomagruk A."/>
            <person name="Sledz W."/>
            <person name="Mengoni A."/>
            <person name="Lojkowska E."/>
        </authorList>
    </citation>
    <scope>NUCLEOTIDE SEQUENCE [LARGE SCALE GENOMIC DNA]</scope>
    <source>
        <strain evidence="10 12">IFB5626</strain>
    </source>
</reference>
<evidence type="ECO:0000259" key="7">
    <source>
        <dbReference type="Pfam" id="PF13505"/>
    </source>
</evidence>
<dbReference type="InterPro" id="IPR000758">
    <property type="entry name" value="Enterovir_OMP"/>
</dbReference>
<dbReference type="RefSeq" id="WP_014702082.1">
    <property type="nucleotide sequence ID" value="NC_017845.1"/>
</dbReference>
<dbReference type="STRING" id="1905730.W5S_4670"/>
<keyword evidence="3" id="KW-0812">Transmembrane</keyword>
<evidence type="ECO:0000256" key="2">
    <source>
        <dbReference type="ARBA" id="ARBA00022452"/>
    </source>
</evidence>
<dbReference type="Proteomes" id="UP000269665">
    <property type="component" value="Unassembled WGS sequence"/>
</dbReference>
<evidence type="ECO:0000313" key="10">
    <source>
        <dbReference type="EMBL" id="RKO78421.1"/>
    </source>
</evidence>
<dbReference type="EMBL" id="CP003415">
    <property type="protein sequence ID" value="AFI92716.1"/>
    <property type="molecule type" value="Genomic_DNA"/>
</dbReference>
<dbReference type="OrthoDB" id="5873117at2"/>
<evidence type="ECO:0000256" key="6">
    <source>
        <dbReference type="SAM" id="SignalP"/>
    </source>
</evidence>
<dbReference type="EMBL" id="WABS01000031">
    <property type="protein sequence ID" value="MBI0555822.1"/>
    <property type="molecule type" value="Genomic_DNA"/>
</dbReference>
<dbReference type="Proteomes" id="UP000008044">
    <property type="component" value="Chromosome"/>
</dbReference>
<dbReference type="PANTHER" id="PTHR35892">
    <property type="entry name" value="OUTER MEMBRANE PROTEIN PAGN-RELATED"/>
    <property type="match status" value="1"/>
</dbReference>
<feature type="signal peptide" evidence="6">
    <location>
        <begin position="1"/>
        <end position="23"/>
    </location>
</feature>
<dbReference type="InterPro" id="IPR051723">
    <property type="entry name" value="Bact_OM_Invasion-Related"/>
</dbReference>
<dbReference type="KEGG" id="pec:W5S_4670"/>
<dbReference type="Gene3D" id="2.40.160.20">
    <property type="match status" value="1"/>
</dbReference>
<dbReference type="InterPro" id="IPR027385">
    <property type="entry name" value="Beta-barrel_OMP"/>
</dbReference>
<reference evidence="8 11" key="1">
    <citation type="journal article" date="2012" name="J. Bacteriol.">
        <title>Genome sequence of Pectobacterium sp. strain SCC3193.</title>
        <authorList>
            <person name="Koskinen J.P."/>
            <person name="Laine P."/>
            <person name="Niemi O."/>
            <person name="Nykyri J."/>
            <person name="Harjunpaa H."/>
            <person name="Auvinen P."/>
            <person name="Paulin L."/>
            <person name="Pirhonen M."/>
            <person name="Palva T."/>
            <person name="Holm L."/>
        </authorList>
    </citation>
    <scope>NUCLEOTIDE SEQUENCE [LARGE SCALE GENOMIC DNA]</scope>
    <source>
        <strain evidence="8 11">SCC3193</strain>
    </source>
</reference>
<accession>A0A0H3IF40</accession>
<dbReference type="KEGG" id="ppar:A8F97_19010"/>
<reference evidence="8" key="2">
    <citation type="submission" date="2012-03" db="EMBL/GenBank/DDBJ databases">
        <authorList>
            <person name="Koskinen P."/>
            <person name="Laine P."/>
            <person name="Niemi O."/>
            <person name="Nykyri J."/>
            <person name="Harjunpaa H."/>
            <person name="Auvinen P."/>
            <person name="Paulin L."/>
            <person name="Pirhonen M."/>
            <person name="Palva T."/>
            <person name="Holm L."/>
        </authorList>
    </citation>
    <scope>NUCLEOTIDE SEQUENCE</scope>
    <source>
        <strain evidence="8">SCC3193</strain>
    </source>
</reference>
<protein>
    <submittedName>
        <fullName evidence="8">Enterobacterial Ail/Lom family protein</fullName>
    </submittedName>
    <submittedName>
        <fullName evidence="9">Outer membrane beta-barrel protein</fullName>
    </submittedName>
    <submittedName>
        <fullName evidence="10">Virulence protein</fullName>
    </submittedName>
</protein>
<reference evidence="9" key="5">
    <citation type="submission" date="2024-05" db="EMBL/GenBank/DDBJ databases">
        <title>Identification of Pectobacterium versatile causing blackleg of potato from New York State with a whole genome sequencing approach.</title>
        <authorList>
            <person name="Ma X."/>
            <person name="Swingle B."/>
        </authorList>
    </citation>
    <scope>NUCLEOTIDE SEQUENCE</scope>
    <source>
        <strain evidence="9">NY1588A</strain>
    </source>
</reference>
<evidence type="ECO:0000313" key="11">
    <source>
        <dbReference type="Proteomes" id="UP000008044"/>
    </source>
</evidence>
<name>A0A0H3IF40_PECPM</name>
<proteinExistence type="predicted"/>
<evidence type="ECO:0000313" key="12">
    <source>
        <dbReference type="Proteomes" id="UP000269665"/>
    </source>
</evidence>
<keyword evidence="13" id="KW-1185">Reference proteome</keyword>
<dbReference type="AlphaFoldDB" id="A0A0H3IF40"/>
<dbReference type="GO" id="GO:0044384">
    <property type="term" value="C:host outer membrane"/>
    <property type="evidence" value="ECO:0007669"/>
    <property type="project" value="InterPro"/>
</dbReference>
<keyword evidence="4 6" id="KW-0732">Signal</keyword>
<dbReference type="HOGENOM" id="CLU_099385_1_0_6"/>
<dbReference type="PROSITE" id="PS00695">
    <property type="entry name" value="ENT_VIR_OMP_2"/>
    <property type="match status" value="1"/>
</dbReference>
<dbReference type="EMBL" id="PSZG01000001">
    <property type="protein sequence ID" value="RKO78421.1"/>
    <property type="molecule type" value="Genomic_DNA"/>
</dbReference>
<keyword evidence="5" id="KW-0472">Membrane</keyword>
<evidence type="ECO:0000313" key="13">
    <source>
        <dbReference type="Proteomes" id="UP001194579"/>
    </source>
</evidence>
<feature type="domain" description="Outer membrane protein beta-barrel" evidence="7">
    <location>
        <begin position="10"/>
        <end position="182"/>
    </location>
</feature>